<dbReference type="GeneID" id="13397916"/>
<evidence type="ECO:0000256" key="1">
    <source>
        <dbReference type="SAM" id="Phobius"/>
    </source>
</evidence>
<gene>
    <name evidence="2" type="ORF">MYCGRDRAFT_105176</name>
</gene>
<dbReference type="HOGENOM" id="CLU_1846722_0_0_1"/>
<keyword evidence="3" id="KW-1185">Reference proteome</keyword>
<dbReference type="Proteomes" id="UP000008062">
    <property type="component" value="Chromosome 7"/>
</dbReference>
<sequence>MLVEVGGLEVAVEVFLVGEEDLTLLTLVAFLGEVHRVLANMLSELAATRTKDVSAEIAGLLWKFGDRSLEKGLDICHGLIDVNYVVEAKVEAVKFAARVTAWLIVLVPGIVALVDPVVLRFGRADRLVNIRLVDLRSKR</sequence>
<organism evidence="2 3">
    <name type="scientific">Zymoseptoria tritici (strain CBS 115943 / IPO323)</name>
    <name type="common">Speckled leaf blotch fungus</name>
    <name type="synonym">Septoria tritici</name>
    <dbReference type="NCBI Taxonomy" id="336722"/>
    <lineage>
        <taxon>Eukaryota</taxon>
        <taxon>Fungi</taxon>
        <taxon>Dikarya</taxon>
        <taxon>Ascomycota</taxon>
        <taxon>Pezizomycotina</taxon>
        <taxon>Dothideomycetes</taxon>
        <taxon>Dothideomycetidae</taxon>
        <taxon>Mycosphaerellales</taxon>
        <taxon>Mycosphaerellaceae</taxon>
        <taxon>Zymoseptoria</taxon>
    </lineage>
</organism>
<dbReference type="InParanoid" id="F9XFN4"/>
<keyword evidence="1" id="KW-1133">Transmembrane helix</keyword>
<feature type="transmembrane region" description="Helical" evidence="1">
    <location>
        <begin position="99"/>
        <end position="121"/>
    </location>
</feature>
<name>F9XFN4_ZYMTI</name>
<keyword evidence="1" id="KW-0472">Membrane</keyword>
<protein>
    <submittedName>
        <fullName evidence="2">Uncharacterized protein</fullName>
    </submittedName>
</protein>
<reference evidence="2 3" key="1">
    <citation type="journal article" date="2011" name="PLoS Genet.">
        <title>Finished genome of the fungal wheat pathogen Mycosphaerella graminicola reveals dispensome structure, chromosome plasticity, and stealth pathogenesis.</title>
        <authorList>
            <person name="Goodwin S.B."/>
            <person name="Ben M'barek S."/>
            <person name="Dhillon B."/>
            <person name="Wittenberg A.H.J."/>
            <person name="Crane C.F."/>
            <person name="Hane J.K."/>
            <person name="Foster A.J."/>
            <person name="Van der Lee T.A.J."/>
            <person name="Grimwood J."/>
            <person name="Aerts A."/>
            <person name="Antoniw J."/>
            <person name="Bailey A."/>
            <person name="Bluhm B."/>
            <person name="Bowler J."/>
            <person name="Bristow J."/>
            <person name="van der Burgt A."/>
            <person name="Canto-Canche B."/>
            <person name="Churchill A.C.L."/>
            <person name="Conde-Ferraez L."/>
            <person name="Cools H.J."/>
            <person name="Coutinho P.M."/>
            <person name="Csukai M."/>
            <person name="Dehal P."/>
            <person name="De Wit P."/>
            <person name="Donzelli B."/>
            <person name="van de Geest H.C."/>
            <person name="van Ham R.C.H.J."/>
            <person name="Hammond-Kosack K.E."/>
            <person name="Henrissat B."/>
            <person name="Kilian A."/>
            <person name="Kobayashi A.K."/>
            <person name="Koopmann E."/>
            <person name="Kourmpetis Y."/>
            <person name="Kuzniar A."/>
            <person name="Lindquist E."/>
            <person name="Lombard V."/>
            <person name="Maliepaard C."/>
            <person name="Martins N."/>
            <person name="Mehrabi R."/>
            <person name="Nap J.P.H."/>
            <person name="Ponomarenko A."/>
            <person name="Rudd J.J."/>
            <person name="Salamov A."/>
            <person name="Schmutz J."/>
            <person name="Schouten H.J."/>
            <person name="Shapiro H."/>
            <person name="Stergiopoulos I."/>
            <person name="Torriani S.F.F."/>
            <person name="Tu H."/>
            <person name="de Vries R.P."/>
            <person name="Waalwijk C."/>
            <person name="Ware S.B."/>
            <person name="Wiebenga A."/>
            <person name="Zwiers L.-H."/>
            <person name="Oliver R.P."/>
            <person name="Grigoriev I.V."/>
            <person name="Kema G.H.J."/>
        </authorList>
    </citation>
    <scope>NUCLEOTIDE SEQUENCE [LARGE SCALE GENOMIC DNA]</scope>
    <source>
        <strain evidence="3">CBS 115943 / IPO323</strain>
    </source>
</reference>
<dbReference type="RefSeq" id="XP_003850681.1">
    <property type="nucleotide sequence ID" value="XM_003850633.1"/>
</dbReference>
<keyword evidence="1" id="KW-0812">Transmembrane</keyword>
<dbReference type="KEGG" id="ztr:MYCGRDRAFT_105176"/>
<dbReference type="AlphaFoldDB" id="F9XFN4"/>
<evidence type="ECO:0000313" key="3">
    <source>
        <dbReference type="Proteomes" id="UP000008062"/>
    </source>
</evidence>
<accession>F9XFN4</accession>
<proteinExistence type="predicted"/>
<dbReference type="EMBL" id="CM001202">
    <property type="protein sequence ID" value="EGP85657.1"/>
    <property type="molecule type" value="Genomic_DNA"/>
</dbReference>
<evidence type="ECO:0000313" key="2">
    <source>
        <dbReference type="EMBL" id="EGP85657.1"/>
    </source>
</evidence>